<dbReference type="Proteomes" id="UP000591131">
    <property type="component" value="Unassembled WGS sequence"/>
</dbReference>
<evidence type="ECO:0000313" key="3">
    <source>
        <dbReference type="EMBL" id="KAF4660929.1"/>
    </source>
</evidence>
<keyword evidence="2" id="KW-0732">Signal</keyword>
<feature type="chain" id="PRO_5029713618" description="Legumain" evidence="2">
    <location>
        <begin position="18"/>
        <end position="393"/>
    </location>
</feature>
<sequence>MTVLLLTILALASLSLSRPENFRKEVGTPRPTNHYGVLIVASEGWDNYRHQADICHAQEILRNNGISDENIILFSSDDAADSKLNPFPGKLFNRPTSNLPGHDVREHCKVDYKGSEVTIEHFEAVLLGNSSGVPEGYPVLESKQNDKVFINLISHGTATWIEFPNEAELHKERLRDILKGMKSRGKFAEMVIYVEACESGGMFEGLHEIPGIYVVTAANSSEDIWATYCPWLFSPDHKSHDIVDGREIGTCLGDLFSVNWMEDSELHYKLKINETIEKQVKIVAHETNLSHVEQFGDSSLAQLQVTDFQGTTNSIAGSELSVSPPGVALLSEFLGNTHKAGHSDLVDEHQRLSAIKQASSVPAQYAAIHSTSAPLSLKHLQQYFLAGMRGSFA</sequence>
<dbReference type="PANTHER" id="PTHR12000">
    <property type="entry name" value="HEMOGLOBINASE FAMILY MEMBER"/>
    <property type="match status" value="1"/>
</dbReference>
<dbReference type="Pfam" id="PF01650">
    <property type="entry name" value="Peptidase_C13"/>
    <property type="match status" value="1"/>
</dbReference>
<organism evidence="3 4">
    <name type="scientific">Perkinsus chesapeaki</name>
    <name type="common">Clam parasite</name>
    <name type="synonym">Perkinsus andrewsi</name>
    <dbReference type="NCBI Taxonomy" id="330153"/>
    <lineage>
        <taxon>Eukaryota</taxon>
        <taxon>Sar</taxon>
        <taxon>Alveolata</taxon>
        <taxon>Perkinsozoa</taxon>
        <taxon>Perkinsea</taxon>
        <taxon>Perkinsida</taxon>
        <taxon>Perkinsidae</taxon>
        <taxon>Perkinsus</taxon>
    </lineage>
</organism>
<comment type="caution">
    <text evidence="3">The sequence shown here is derived from an EMBL/GenBank/DDBJ whole genome shotgun (WGS) entry which is preliminary data.</text>
</comment>
<comment type="similarity">
    <text evidence="1">Belongs to the peptidase C13 family.</text>
</comment>
<evidence type="ECO:0000256" key="2">
    <source>
        <dbReference type="SAM" id="SignalP"/>
    </source>
</evidence>
<protein>
    <recommendedName>
        <fullName evidence="5">Legumain</fullName>
    </recommendedName>
</protein>
<reference evidence="3 4" key="1">
    <citation type="submission" date="2020-04" db="EMBL/GenBank/DDBJ databases">
        <title>Perkinsus chesapeaki whole genome sequence.</title>
        <authorList>
            <person name="Bogema D.R."/>
        </authorList>
    </citation>
    <scope>NUCLEOTIDE SEQUENCE [LARGE SCALE GENOMIC DNA]</scope>
    <source>
        <strain evidence="3">ATCC PRA-425</strain>
    </source>
</reference>
<keyword evidence="4" id="KW-1185">Reference proteome</keyword>
<name>A0A7J6LNQ7_PERCH</name>
<dbReference type="GO" id="GO:0005773">
    <property type="term" value="C:vacuole"/>
    <property type="evidence" value="ECO:0007669"/>
    <property type="project" value="GOC"/>
</dbReference>
<dbReference type="AlphaFoldDB" id="A0A7J6LNQ7"/>
<evidence type="ECO:0008006" key="5">
    <source>
        <dbReference type="Google" id="ProtNLM"/>
    </source>
</evidence>
<gene>
    <name evidence="3" type="ORF">FOL47_006909</name>
</gene>
<dbReference type="PRINTS" id="PR00776">
    <property type="entry name" value="HEMOGLOBNASE"/>
</dbReference>
<accession>A0A7J6LNQ7</accession>
<proteinExistence type="inferred from homology"/>
<feature type="signal peptide" evidence="2">
    <location>
        <begin position="1"/>
        <end position="17"/>
    </location>
</feature>
<dbReference type="Gene3D" id="3.40.50.1460">
    <property type="match status" value="1"/>
</dbReference>
<dbReference type="GO" id="GO:0051603">
    <property type="term" value="P:proteolysis involved in protein catabolic process"/>
    <property type="evidence" value="ECO:0007669"/>
    <property type="project" value="TreeGrafter"/>
</dbReference>
<dbReference type="PANTHER" id="PTHR12000:SF42">
    <property type="entry name" value="LEGUMAIN"/>
    <property type="match status" value="1"/>
</dbReference>
<evidence type="ECO:0000256" key="1">
    <source>
        <dbReference type="ARBA" id="ARBA00009941"/>
    </source>
</evidence>
<dbReference type="GO" id="GO:0006624">
    <property type="term" value="P:vacuolar protein processing"/>
    <property type="evidence" value="ECO:0007669"/>
    <property type="project" value="TreeGrafter"/>
</dbReference>
<dbReference type="EMBL" id="JAAPAO010000396">
    <property type="protein sequence ID" value="KAF4660929.1"/>
    <property type="molecule type" value="Genomic_DNA"/>
</dbReference>
<dbReference type="OrthoDB" id="416370at2759"/>
<evidence type="ECO:0000313" key="4">
    <source>
        <dbReference type="Proteomes" id="UP000591131"/>
    </source>
</evidence>
<dbReference type="GO" id="GO:0004197">
    <property type="term" value="F:cysteine-type endopeptidase activity"/>
    <property type="evidence" value="ECO:0007669"/>
    <property type="project" value="TreeGrafter"/>
</dbReference>
<dbReference type="InterPro" id="IPR001096">
    <property type="entry name" value="Peptidase_C13"/>
</dbReference>